<reference evidence="2" key="1">
    <citation type="submission" date="2016-01" db="EMBL/GenBank/DDBJ databases">
        <title>Isolation and Characterization of Enterobacteria phage CBB.</title>
        <authorList>
            <person name="Buttimer C.T.H."/>
            <person name="Hendrix H."/>
            <person name="Alexandre H."/>
            <person name="O'Mahony J."/>
            <person name="Lavigne R."/>
            <person name="Coffey A."/>
        </authorList>
    </citation>
    <scope>NUCLEOTIDE SEQUENCE [LARGE SCALE GENOMIC DNA]</scope>
</reference>
<sequence length="192" mass="21854">MKLTLRKAHRLVKELQQKAAVRFAAKAIHHSATDEEVLETIAAVNSESFKAVETALAVQDAIYEIRKALQEANSKEVDGNSIDSLLNQKVLVEARMKVLAVFREKSKSTDEETQNRILREVQDNHTSTSEYRNTYTQVSGLSAVMHDNLNSLYIQMKQEQESVSDKLAYINNKLEIEIDDKFAELFKELQVL</sequence>
<gene>
    <name evidence="1" type="ORF">CBB_382</name>
</gene>
<protein>
    <submittedName>
        <fullName evidence="1">Uncharacterized protein</fullName>
    </submittedName>
</protein>
<name>A0A1L2CV93_9CAUD</name>
<keyword evidence="2" id="KW-1185">Reference proteome</keyword>
<evidence type="ECO:0000313" key="1">
    <source>
        <dbReference type="EMBL" id="AMM43945.1"/>
    </source>
</evidence>
<dbReference type="Proteomes" id="UP000223891">
    <property type="component" value="Segment"/>
</dbReference>
<accession>A0A1L2CV93</accession>
<proteinExistence type="predicted"/>
<organism evidence="1 2">
    <name type="scientific">Pectobacterium phage vB_PcaM_CBB</name>
    <dbReference type="NCBI Taxonomy" id="2772511"/>
    <lineage>
        <taxon>Viruses</taxon>
        <taxon>Duplodnaviria</taxon>
        <taxon>Heunggongvirae</taxon>
        <taxon>Uroviricota</taxon>
        <taxon>Caudoviricetes</taxon>
        <taxon>Mimasvirus</taxon>
        <taxon>Mimasvirus CBB</taxon>
    </lineage>
</organism>
<evidence type="ECO:0000313" key="2">
    <source>
        <dbReference type="Proteomes" id="UP000223891"/>
    </source>
</evidence>
<dbReference type="EMBL" id="KU574722">
    <property type="protein sequence ID" value="AMM43945.1"/>
    <property type="molecule type" value="Genomic_DNA"/>
</dbReference>